<protein>
    <submittedName>
        <fullName evidence="5">Putative phage Mu protein gp47-like protein</fullName>
    </submittedName>
</protein>
<feature type="domain" description="Baseplate protein J-like barrel" evidence="2">
    <location>
        <begin position="93"/>
        <end position="182"/>
    </location>
</feature>
<dbReference type="AlphaFoldDB" id="A0A081RS80"/>
<dbReference type="InterPro" id="IPR058531">
    <property type="entry name" value="Baseplate_J_M"/>
</dbReference>
<dbReference type="EMBL" id="JGVH01000079">
    <property type="protein sequence ID" value="KER01533.1"/>
    <property type="molecule type" value="Genomic_DNA"/>
</dbReference>
<dbReference type="Proteomes" id="UP000028002">
    <property type="component" value="Unassembled WGS sequence"/>
</dbReference>
<gene>
    <name evidence="5" type="ORF">MEG1DRAFT_03824</name>
</gene>
<evidence type="ECO:0000259" key="3">
    <source>
        <dbReference type="Pfam" id="PF26078"/>
    </source>
</evidence>
<evidence type="ECO:0000259" key="2">
    <source>
        <dbReference type="Pfam" id="PF04865"/>
    </source>
</evidence>
<name>A0A081RS80_PHOTE</name>
<evidence type="ECO:0000259" key="4">
    <source>
        <dbReference type="Pfam" id="PF26079"/>
    </source>
</evidence>
<dbReference type="PANTHER" id="PTHR37829:SF3">
    <property type="entry name" value="PROTEIN JAYE-RELATED"/>
    <property type="match status" value="1"/>
</dbReference>
<dbReference type="InterPro" id="IPR006949">
    <property type="entry name" value="Barrel_Baseplate_J-like"/>
</dbReference>
<dbReference type="PANTHER" id="PTHR37829">
    <property type="entry name" value="PHAGE-LIKE ELEMENT PBSX PROTEIN XKDT"/>
    <property type="match status" value="1"/>
</dbReference>
<reference evidence="5 6" key="1">
    <citation type="submission" date="2014-03" db="EMBL/GenBank/DDBJ databases">
        <title>Draft Genome of Photorhabdus temperata Meg1.</title>
        <authorList>
            <person name="Hurst S.G.IV."/>
            <person name="Morris K."/>
            <person name="Thomas K."/>
            <person name="Tisa L.S."/>
        </authorList>
    </citation>
    <scope>NUCLEOTIDE SEQUENCE [LARGE SCALE GENOMIC DNA]</scope>
    <source>
        <strain evidence="5 6">Meg1</strain>
    </source>
</reference>
<dbReference type="Pfam" id="PF26078">
    <property type="entry name" value="Baseplate_J_M"/>
    <property type="match status" value="1"/>
</dbReference>
<proteinExistence type="inferred from homology"/>
<dbReference type="Pfam" id="PF26079">
    <property type="entry name" value="Baseplate_J_C"/>
    <property type="match status" value="1"/>
</dbReference>
<comment type="similarity">
    <text evidence="1">Belongs to the Mu gp47/PBSX XkdT family.</text>
</comment>
<dbReference type="InterPro" id="IPR052399">
    <property type="entry name" value="Phage_Baseplate_Assmbl_Protein"/>
</dbReference>
<feature type="domain" description="Baseplate J-like C-terminal" evidence="4">
    <location>
        <begin position="298"/>
        <end position="378"/>
    </location>
</feature>
<feature type="domain" description="Baseplate J-like central" evidence="3">
    <location>
        <begin position="204"/>
        <end position="292"/>
    </location>
</feature>
<accession>A0A081RS80</accession>
<evidence type="ECO:0000313" key="5">
    <source>
        <dbReference type="EMBL" id="KER01533.1"/>
    </source>
</evidence>
<sequence>MPFKRQTLSELREQNRSFLQSELNDVGTLLRFSNMGVLADMDAGMAHLHYSYLDYIALQTTPFTATDEHLAGWGAMKKVFRKPANAAICNDYQFTGTEGAIIPAGTILNRGDGYQYKTLYDVRISQDGTANALITAILPDILDDATGGGSAGNADAGTELTLDQSIAGVDVQGKAITPIIGGADIENEDNFRSRILLAYQGLTSGGSDDDYKIWALSVPGVTRTWIRRRAMGAGTVGIYIMCDNNGKGGFPAGTDGFSKEEKYGTAAAGDQARVADYIYPLQPVTALVWVCSPIARKIDITINGISYVSRDVTSAIAEAIDNVFFESGNPDGTGRVLISELQYAIADVPGTAGFVITNPTSNIKLGIGELPLRGEVIYT</sequence>
<dbReference type="PATRIC" id="fig|1393735.3.peg.3920"/>
<evidence type="ECO:0000313" key="6">
    <source>
        <dbReference type="Proteomes" id="UP000028002"/>
    </source>
</evidence>
<dbReference type="RefSeq" id="WP_036841042.1">
    <property type="nucleotide sequence ID" value="NZ_CAWLUD010000079.1"/>
</dbReference>
<dbReference type="Pfam" id="PF04865">
    <property type="entry name" value="Baseplate_J"/>
    <property type="match status" value="1"/>
</dbReference>
<evidence type="ECO:0000256" key="1">
    <source>
        <dbReference type="ARBA" id="ARBA00038087"/>
    </source>
</evidence>
<dbReference type="InterPro" id="IPR058530">
    <property type="entry name" value="Baseplate_J-like_C"/>
</dbReference>
<organism evidence="5 6">
    <name type="scientific">Photorhabdus temperata subsp. temperata Meg1</name>
    <dbReference type="NCBI Taxonomy" id="1393735"/>
    <lineage>
        <taxon>Bacteria</taxon>
        <taxon>Pseudomonadati</taxon>
        <taxon>Pseudomonadota</taxon>
        <taxon>Gammaproteobacteria</taxon>
        <taxon>Enterobacterales</taxon>
        <taxon>Morganellaceae</taxon>
        <taxon>Photorhabdus</taxon>
    </lineage>
</organism>
<comment type="caution">
    <text evidence="5">The sequence shown here is derived from an EMBL/GenBank/DDBJ whole genome shotgun (WGS) entry which is preliminary data.</text>
</comment>